<keyword evidence="3 4" id="KW-0121">Carboxypeptidase</keyword>
<dbReference type="GO" id="GO:0005773">
    <property type="term" value="C:vacuole"/>
    <property type="evidence" value="ECO:0007669"/>
    <property type="project" value="TreeGrafter"/>
</dbReference>
<evidence type="ECO:0000313" key="4">
    <source>
        <dbReference type="EMBL" id="WOL20511.1"/>
    </source>
</evidence>
<accession>A0AAQ3QPH5</accession>
<comment type="similarity">
    <text evidence="1 3">Belongs to the peptidase S10 family.</text>
</comment>
<evidence type="ECO:0000256" key="2">
    <source>
        <dbReference type="ARBA" id="ARBA00023180"/>
    </source>
</evidence>
<evidence type="ECO:0000256" key="3">
    <source>
        <dbReference type="RuleBase" id="RU361156"/>
    </source>
</evidence>
<reference evidence="4 5" key="1">
    <citation type="submission" date="2023-10" db="EMBL/GenBank/DDBJ databases">
        <title>Chromosome-scale genome assembly provides insights into flower coloration mechanisms of Canna indica.</title>
        <authorList>
            <person name="Li C."/>
        </authorList>
    </citation>
    <scope>NUCLEOTIDE SEQUENCE [LARGE SCALE GENOMIC DNA]</scope>
    <source>
        <tissue evidence="4">Flower</tissue>
    </source>
</reference>
<keyword evidence="3" id="KW-0378">Hydrolase</keyword>
<dbReference type="PROSITE" id="PS00560">
    <property type="entry name" value="CARBOXYPEPT_SER_HIS"/>
    <property type="match status" value="1"/>
</dbReference>
<dbReference type="PRINTS" id="PR00724">
    <property type="entry name" value="CRBOXYPTASEC"/>
</dbReference>
<proteinExistence type="inferred from homology"/>
<dbReference type="AlphaFoldDB" id="A0AAQ3QPH5"/>
<keyword evidence="2" id="KW-0325">Glycoprotein</keyword>
<dbReference type="PANTHER" id="PTHR11802">
    <property type="entry name" value="SERINE PROTEASE FAMILY S10 SERINE CARBOXYPEPTIDASE"/>
    <property type="match status" value="1"/>
</dbReference>
<dbReference type="InterPro" id="IPR029058">
    <property type="entry name" value="AB_hydrolase_fold"/>
</dbReference>
<keyword evidence="5" id="KW-1185">Reference proteome</keyword>
<dbReference type="Pfam" id="PF00450">
    <property type="entry name" value="Peptidase_S10"/>
    <property type="match status" value="1"/>
</dbReference>
<evidence type="ECO:0000256" key="1">
    <source>
        <dbReference type="ARBA" id="ARBA00009431"/>
    </source>
</evidence>
<sequence length="433" mass="49467">MQRKHYKEDLDLVVGLPGQPSIYFQHYAGYVSIDKYKSLFYWFFEAKEEPMEKPIVLWLNGGPGCSSVSHGALKEIGPFLLNNDGSPAGVGFSYSNRSKDLKHPSDRTTTRDSYAFLLKWFDKFSQYKSHEFYIAGESYAGHYVPQLAAYISLQNKRVKKSNYIHLKGIMIGNPHLEENVNNIMSVKFAWNNGIIPSNLYEAIMAECEPLLDQLNKKISAKCSELMGVFYGFMDGIDGYHIYMPICSNSTRKVHHIYYYGFIKEPRGYDPCGSSNVFVTMEATYLRRAEVQKALHANVTHIPYPYSSCSYDINVAYNISQVKTVIPSIRKLLKTGYRVWVFSGDADLAVPFEGTRHSIMKMKLTEKTWNKWGGWRAWYHKDQVAGWMIEYKEGLTFISVRGVGHMVPIYAPAASLSMFSRFLKGEPLPFNATS</sequence>
<keyword evidence="3" id="KW-0645">Protease</keyword>
<protein>
    <recommendedName>
        <fullName evidence="3">Carboxypeptidase</fullName>
        <ecNumber evidence="3">3.4.16.-</ecNumber>
    </recommendedName>
</protein>
<dbReference type="PANTHER" id="PTHR11802:SF280">
    <property type="entry name" value="SERINE CARBOXYPEPTIDASE-LIKE 35"/>
    <property type="match status" value="1"/>
</dbReference>
<dbReference type="GO" id="GO:0006508">
    <property type="term" value="P:proteolysis"/>
    <property type="evidence" value="ECO:0007669"/>
    <property type="project" value="UniProtKB-KW"/>
</dbReference>
<dbReference type="Gene3D" id="3.40.50.1820">
    <property type="entry name" value="alpha/beta hydrolase"/>
    <property type="match status" value="1"/>
</dbReference>
<dbReference type="EC" id="3.4.16.-" evidence="3"/>
<dbReference type="EMBL" id="CP136898">
    <property type="protein sequence ID" value="WOL20511.1"/>
    <property type="molecule type" value="Genomic_DNA"/>
</dbReference>
<dbReference type="GO" id="GO:0004185">
    <property type="term" value="F:serine-type carboxypeptidase activity"/>
    <property type="evidence" value="ECO:0007669"/>
    <property type="project" value="UniProtKB-UniRule"/>
</dbReference>
<dbReference type="InterPro" id="IPR001563">
    <property type="entry name" value="Peptidase_S10"/>
</dbReference>
<name>A0AAQ3QPH5_9LILI</name>
<evidence type="ECO:0000313" key="5">
    <source>
        <dbReference type="Proteomes" id="UP001327560"/>
    </source>
</evidence>
<dbReference type="PROSITE" id="PS00131">
    <property type="entry name" value="CARBOXYPEPT_SER_SER"/>
    <property type="match status" value="1"/>
</dbReference>
<gene>
    <name evidence="4" type="ORF">Cni_G29316</name>
</gene>
<dbReference type="Proteomes" id="UP001327560">
    <property type="component" value="Chromosome 9"/>
</dbReference>
<dbReference type="SUPFAM" id="SSF53474">
    <property type="entry name" value="alpha/beta-Hydrolases"/>
    <property type="match status" value="1"/>
</dbReference>
<dbReference type="InterPro" id="IPR018202">
    <property type="entry name" value="Ser_caboxypep_ser_AS"/>
</dbReference>
<organism evidence="4 5">
    <name type="scientific">Canna indica</name>
    <name type="common">Indian-shot</name>
    <dbReference type="NCBI Taxonomy" id="4628"/>
    <lineage>
        <taxon>Eukaryota</taxon>
        <taxon>Viridiplantae</taxon>
        <taxon>Streptophyta</taxon>
        <taxon>Embryophyta</taxon>
        <taxon>Tracheophyta</taxon>
        <taxon>Spermatophyta</taxon>
        <taxon>Magnoliopsida</taxon>
        <taxon>Liliopsida</taxon>
        <taxon>Zingiberales</taxon>
        <taxon>Cannaceae</taxon>
        <taxon>Canna</taxon>
    </lineage>
</organism>
<dbReference type="InterPro" id="IPR033124">
    <property type="entry name" value="Ser_caboxypep_his_AS"/>
</dbReference>